<dbReference type="Proteomes" id="UP000726737">
    <property type="component" value="Unassembled WGS sequence"/>
</dbReference>
<accession>A0A9P6TUT7</accession>
<keyword evidence="2" id="KW-1185">Reference proteome</keyword>
<name>A0A9P6TUT7_9FUNG</name>
<dbReference type="AlphaFoldDB" id="A0A9P6TUT7"/>
<sequence length="278" mass="30802">MSTTKSGPSESQVRYEADMQITAMDHDVQQQALAGPGILKDDKDEEAQVRLATDMFEDELDRILRTDLEADLDEVDAAMEEAMEDTAITESPYKEPSRAHLRSLEVVLRMLLETPNVATTIDANYVAKQAHKGKKFSPEECRVVADLANRLRPYIPKRRQDKDGRYEAPLAHVAARAPFLILGNCILRAAGYHTFTKTTSPQISPSSTQALPLGAPGMYEVFCASAAEHFDVKTACQKPLTNISDTVKPDNKRAIFGSFLDLDKVDFLCAEHGLKFAN</sequence>
<gene>
    <name evidence="1" type="ORF">BG011_002876</name>
</gene>
<feature type="non-terminal residue" evidence="1">
    <location>
        <position position="278"/>
    </location>
</feature>
<protein>
    <submittedName>
        <fullName evidence="1">Uncharacterized protein</fullName>
    </submittedName>
</protein>
<dbReference type="EMBL" id="JAAAJA010001988">
    <property type="protein sequence ID" value="KAG0244706.1"/>
    <property type="molecule type" value="Genomic_DNA"/>
</dbReference>
<organism evidence="1 2">
    <name type="scientific">Mortierella polycephala</name>
    <dbReference type="NCBI Taxonomy" id="41804"/>
    <lineage>
        <taxon>Eukaryota</taxon>
        <taxon>Fungi</taxon>
        <taxon>Fungi incertae sedis</taxon>
        <taxon>Mucoromycota</taxon>
        <taxon>Mortierellomycotina</taxon>
        <taxon>Mortierellomycetes</taxon>
        <taxon>Mortierellales</taxon>
        <taxon>Mortierellaceae</taxon>
        <taxon>Mortierella</taxon>
    </lineage>
</organism>
<evidence type="ECO:0000313" key="1">
    <source>
        <dbReference type="EMBL" id="KAG0244706.1"/>
    </source>
</evidence>
<proteinExistence type="predicted"/>
<evidence type="ECO:0000313" key="2">
    <source>
        <dbReference type="Proteomes" id="UP000726737"/>
    </source>
</evidence>
<reference evidence="1" key="1">
    <citation type="journal article" date="2020" name="Fungal Divers.">
        <title>Resolving the Mortierellaceae phylogeny through synthesis of multi-gene phylogenetics and phylogenomics.</title>
        <authorList>
            <person name="Vandepol N."/>
            <person name="Liber J."/>
            <person name="Desiro A."/>
            <person name="Na H."/>
            <person name="Kennedy M."/>
            <person name="Barry K."/>
            <person name="Grigoriev I.V."/>
            <person name="Miller A.N."/>
            <person name="O'Donnell K."/>
            <person name="Stajich J.E."/>
            <person name="Bonito G."/>
        </authorList>
    </citation>
    <scope>NUCLEOTIDE SEQUENCE</scope>
    <source>
        <strain evidence="1">KOD948</strain>
    </source>
</reference>
<comment type="caution">
    <text evidence="1">The sequence shown here is derived from an EMBL/GenBank/DDBJ whole genome shotgun (WGS) entry which is preliminary data.</text>
</comment>
<dbReference type="OrthoDB" id="2436324at2759"/>